<dbReference type="InterPro" id="IPR032675">
    <property type="entry name" value="LRR_dom_sf"/>
</dbReference>
<dbReference type="InterPro" id="IPR055575">
    <property type="entry name" value="DUF7151"/>
</dbReference>
<dbReference type="RefSeq" id="WP_207052413.1">
    <property type="nucleotide sequence ID" value="NZ_JAFIMU010000007.1"/>
</dbReference>
<comment type="caution">
    <text evidence="8">The sequence shown here is derived from an EMBL/GenBank/DDBJ whole genome shotgun (WGS) entry which is preliminary data.</text>
</comment>
<keyword evidence="9" id="KW-1185">Reference proteome</keyword>
<accession>A0ABS3DC58</accession>
<dbReference type="InterPro" id="IPR036941">
    <property type="entry name" value="Rcpt_L-dom_sf"/>
</dbReference>
<dbReference type="InterPro" id="IPR051648">
    <property type="entry name" value="CWI-Assembly_Regulator"/>
</dbReference>
<evidence type="ECO:0000313" key="9">
    <source>
        <dbReference type="Proteomes" id="UP000664052"/>
    </source>
</evidence>
<dbReference type="Proteomes" id="UP000664052">
    <property type="component" value="Unassembled WGS sequence"/>
</dbReference>
<keyword evidence="4 6" id="KW-0732">Signal</keyword>
<keyword evidence="3" id="KW-0964">Secreted</keyword>
<evidence type="ECO:0000256" key="1">
    <source>
        <dbReference type="ARBA" id="ARBA00004191"/>
    </source>
</evidence>
<sequence length="684" mass="72840">MRRKWATWGAAMALLVSGCDAIDLSELTQRDAKTQVRVEPPGEHCEFGGTEIQTGLDQDRDGKLDDAEVTTTEYVCDAAPFKIRTRARVEPHGVNCELGGRTVESGLDRNDNGQLDDGEVATADFVCATAVANVLLRVRPVAPGARCPQGGHLSHAGHDANGNGLLEDAEISQEVYTCDESAPVLSRVRALPAFTAPCDGDDGGGAVLESGLDLDGDSALTTSEIEATTYVCNLDRDDLKLRQQAEPAGPNCARGGTRVDVFLDRDDDGELDPNGYTSSVYVCQATRVHDGDFVVADPVDLVALAGVTHLRGELIISAPTLIDASLPSLAVIQGSFTARGNASLRRLSLPALRFVGGDVAVRSNARLDALTLGTTAARAVLWVERSLLVEDNPMLPTLEGLEAVQPRDSVSLRANNAMVEPGVLPHVTVLRGSLFIEDHLRMDRTPFVNLSQVHGDVHLTNNPAMGGPFGLEQLVRVDGTLALRENALLERLQPLGQLTSVGMLEIVGNPRLPDTTGLERLASADRIYIQGNKELVSVGDMPALERVGDGFVVKANEKLQRVHHLPLLRSATTVSSVSNLALTSLEGFNRLTRLTTLEMLGNPSLTNLGDLALLRELDVLSLQGNTALTAFGLPELARITLNFVVVDNPKLPTCRATALVASVFTGDPVSGVNIDANDDTATCP</sequence>
<feature type="domain" description="DUF7151" evidence="7">
    <location>
        <begin position="133"/>
        <end position="178"/>
    </location>
</feature>
<protein>
    <submittedName>
        <fullName evidence="8">Leucine-rich repeat domain-containing protein</fullName>
    </submittedName>
</protein>
<evidence type="ECO:0000256" key="4">
    <source>
        <dbReference type="ARBA" id="ARBA00022729"/>
    </source>
</evidence>
<dbReference type="EMBL" id="JAFIMU010000007">
    <property type="protein sequence ID" value="MBN8229269.1"/>
    <property type="molecule type" value="Genomic_DNA"/>
</dbReference>
<dbReference type="PANTHER" id="PTHR31018">
    <property type="entry name" value="SPORULATION-SPECIFIC PROTEIN-RELATED"/>
    <property type="match status" value="1"/>
</dbReference>
<dbReference type="Pfam" id="PF23657">
    <property type="entry name" value="DUF7151"/>
    <property type="match status" value="4"/>
</dbReference>
<feature type="domain" description="DUF7151" evidence="7">
    <location>
        <begin position="87"/>
        <end position="127"/>
    </location>
</feature>
<evidence type="ECO:0000313" key="8">
    <source>
        <dbReference type="EMBL" id="MBN8229269.1"/>
    </source>
</evidence>
<dbReference type="PANTHER" id="PTHR31018:SF3">
    <property type="entry name" value="RECEPTOR PROTEIN-TYROSINE KINASE"/>
    <property type="match status" value="1"/>
</dbReference>
<evidence type="ECO:0000256" key="6">
    <source>
        <dbReference type="SAM" id="SignalP"/>
    </source>
</evidence>
<name>A0ABS3DC58_9BACT</name>
<keyword evidence="2" id="KW-0134">Cell wall</keyword>
<feature type="domain" description="DUF7151" evidence="7">
    <location>
        <begin position="242"/>
        <end position="283"/>
    </location>
</feature>
<evidence type="ECO:0000256" key="3">
    <source>
        <dbReference type="ARBA" id="ARBA00022525"/>
    </source>
</evidence>
<evidence type="ECO:0000256" key="2">
    <source>
        <dbReference type="ARBA" id="ARBA00022512"/>
    </source>
</evidence>
<dbReference type="Gene3D" id="3.80.20.20">
    <property type="entry name" value="Receptor L-domain"/>
    <property type="match status" value="1"/>
</dbReference>
<evidence type="ECO:0000259" key="7">
    <source>
        <dbReference type="Pfam" id="PF23657"/>
    </source>
</evidence>
<feature type="chain" id="PRO_5047132513" evidence="6">
    <location>
        <begin position="22"/>
        <end position="684"/>
    </location>
</feature>
<evidence type="ECO:0000256" key="5">
    <source>
        <dbReference type="ARBA" id="ARBA00023180"/>
    </source>
</evidence>
<reference evidence="8 9" key="1">
    <citation type="submission" date="2021-02" db="EMBL/GenBank/DDBJ databases">
        <title>De Novo genome assembly of isolated myxobacteria.</title>
        <authorList>
            <person name="Stevens D.C."/>
        </authorList>
    </citation>
    <scope>NUCLEOTIDE SEQUENCE [LARGE SCALE GENOMIC DNA]</scope>
    <source>
        <strain evidence="8 9">ATCC 29039</strain>
    </source>
</reference>
<comment type="subcellular location">
    <subcellularLocation>
        <location evidence="1">Secreted</location>
        <location evidence="1">Cell wall</location>
    </subcellularLocation>
</comment>
<organism evidence="8 9">
    <name type="scientific">Corallococcus macrosporus</name>
    <dbReference type="NCBI Taxonomy" id="35"/>
    <lineage>
        <taxon>Bacteria</taxon>
        <taxon>Pseudomonadati</taxon>
        <taxon>Myxococcota</taxon>
        <taxon>Myxococcia</taxon>
        <taxon>Myxococcales</taxon>
        <taxon>Cystobacterineae</taxon>
        <taxon>Myxococcaceae</taxon>
        <taxon>Corallococcus</taxon>
    </lineage>
</organism>
<feature type="domain" description="DUF7151" evidence="7">
    <location>
        <begin position="35"/>
        <end position="76"/>
    </location>
</feature>
<gene>
    <name evidence="8" type="ORF">JYK02_17310</name>
</gene>
<feature type="signal peptide" evidence="6">
    <location>
        <begin position="1"/>
        <end position="21"/>
    </location>
</feature>
<dbReference type="Gene3D" id="3.80.10.10">
    <property type="entry name" value="Ribonuclease Inhibitor"/>
    <property type="match status" value="1"/>
</dbReference>
<dbReference type="PROSITE" id="PS51257">
    <property type="entry name" value="PROKAR_LIPOPROTEIN"/>
    <property type="match status" value="1"/>
</dbReference>
<proteinExistence type="predicted"/>
<dbReference type="SUPFAM" id="SSF52058">
    <property type="entry name" value="L domain-like"/>
    <property type="match status" value="2"/>
</dbReference>
<keyword evidence="5" id="KW-0325">Glycoprotein</keyword>